<protein>
    <submittedName>
        <fullName evidence="1">Uncharacterized protein</fullName>
    </submittedName>
</protein>
<dbReference type="Proteomes" id="UP000287651">
    <property type="component" value="Unassembled WGS sequence"/>
</dbReference>
<name>A0A426X583_ENSVE</name>
<dbReference type="AlphaFoldDB" id="A0A426X583"/>
<sequence length="239" mass="25719">TCAAISGYDLGGEGDLFEAPRPIVEDSVTAFDPIATAISLLSGYGSSITTYSIERADIESIQNGDLLCEAFYGCEKDLLAKSAYVPAPEAADFVLPVRQSEETTAGERNCFSAEGPLQKSDSTNAFSVGSCLLDVHEVDLAAAFGMTTTYGQGDIQVYMQEELKVRIAYSSEYDAAVSDAGHDQRPIFGKSQGGEEPNRVCRGRDEIITASKVGEKEQRQVLVDKHNSSLMVQRPRPDG</sequence>
<gene>
    <name evidence="1" type="ORF">B296_00050357</name>
</gene>
<accession>A0A426X583</accession>
<proteinExistence type="predicted"/>
<reference evidence="1 2" key="1">
    <citation type="journal article" date="2014" name="Agronomy (Basel)">
        <title>A Draft Genome Sequence for Ensete ventricosum, the Drought-Tolerant Tree Against Hunger.</title>
        <authorList>
            <person name="Harrison J."/>
            <person name="Moore K.A."/>
            <person name="Paszkiewicz K."/>
            <person name="Jones T."/>
            <person name="Grant M."/>
            <person name="Ambacheew D."/>
            <person name="Muzemil S."/>
            <person name="Studholme D.J."/>
        </authorList>
    </citation>
    <scope>NUCLEOTIDE SEQUENCE [LARGE SCALE GENOMIC DNA]</scope>
</reference>
<evidence type="ECO:0000313" key="1">
    <source>
        <dbReference type="EMBL" id="RRT34600.1"/>
    </source>
</evidence>
<dbReference type="EMBL" id="AMZH03026454">
    <property type="protein sequence ID" value="RRT34600.1"/>
    <property type="molecule type" value="Genomic_DNA"/>
</dbReference>
<feature type="non-terminal residue" evidence="1">
    <location>
        <position position="1"/>
    </location>
</feature>
<comment type="caution">
    <text evidence="1">The sequence shown here is derived from an EMBL/GenBank/DDBJ whole genome shotgun (WGS) entry which is preliminary data.</text>
</comment>
<organism evidence="1 2">
    <name type="scientific">Ensete ventricosum</name>
    <name type="common">Abyssinian banana</name>
    <name type="synonym">Musa ensete</name>
    <dbReference type="NCBI Taxonomy" id="4639"/>
    <lineage>
        <taxon>Eukaryota</taxon>
        <taxon>Viridiplantae</taxon>
        <taxon>Streptophyta</taxon>
        <taxon>Embryophyta</taxon>
        <taxon>Tracheophyta</taxon>
        <taxon>Spermatophyta</taxon>
        <taxon>Magnoliopsida</taxon>
        <taxon>Liliopsida</taxon>
        <taxon>Zingiberales</taxon>
        <taxon>Musaceae</taxon>
        <taxon>Ensete</taxon>
    </lineage>
</organism>
<evidence type="ECO:0000313" key="2">
    <source>
        <dbReference type="Proteomes" id="UP000287651"/>
    </source>
</evidence>